<protein>
    <recommendedName>
        <fullName evidence="4">ODAD1 central coiled coil region domain-containing protein</fullName>
    </recommendedName>
</protein>
<dbReference type="GO" id="GO:0036064">
    <property type="term" value="C:ciliary basal body"/>
    <property type="evidence" value="ECO:0007669"/>
    <property type="project" value="TreeGrafter"/>
</dbReference>
<name>A0A1R2BUY7_9CILI</name>
<comment type="caution">
    <text evidence="5">The sequence shown here is derived from an EMBL/GenBank/DDBJ whole genome shotgun (WGS) entry which is preliminary data.</text>
</comment>
<keyword evidence="6" id="KW-1185">Reference proteome</keyword>
<dbReference type="GO" id="GO:0003341">
    <property type="term" value="P:cilium movement"/>
    <property type="evidence" value="ECO:0007669"/>
    <property type="project" value="InterPro"/>
</dbReference>
<keyword evidence="1 2" id="KW-0175">Coiled coil</keyword>
<dbReference type="PANTHER" id="PTHR46518">
    <property type="entry name" value="COILED-COIL DOMAIN-CONTAINING PROTEIN 151"/>
    <property type="match status" value="1"/>
</dbReference>
<dbReference type="AlphaFoldDB" id="A0A1R2BUY7"/>
<feature type="region of interest" description="Disordered" evidence="3">
    <location>
        <begin position="1"/>
        <end position="27"/>
    </location>
</feature>
<dbReference type="PANTHER" id="PTHR46518:SF1">
    <property type="entry name" value="OUTER DYNEIN ARM-DOCKING COMPLEX SUBUNIT 3"/>
    <property type="match status" value="1"/>
</dbReference>
<evidence type="ECO:0000313" key="6">
    <source>
        <dbReference type="Proteomes" id="UP000187209"/>
    </source>
</evidence>
<evidence type="ECO:0000256" key="3">
    <source>
        <dbReference type="SAM" id="MobiDB-lite"/>
    </source>
</evidence>
<gene>
    <name evidence="5" type="ORF">SteCoe_19114</name>
</gene>
<feature type="domain" description="ODAD1 central coiled coil region" evidence="4">
    <location>
        <begin position="257"/>
        <end position="379"/>
    </location>
</feature>
<organism evidence="5 6">
    <name type="scientific">Stentor coeruleus</name>
    <dbReference type="NCBI Taxonomy" id="5963"/>
    <lineage>
        <taxon>Eukaryota</taxon>
        <taxon>Sar</taxon>
        <taxon>Alveolata</taxon>
        <taxon>Ciliophora</taxon>
        <taxon>Postciliodesmatophora</taxon>
        <taxon>Heterotrichea</taxon>
        <taxon>Heterotrichida</taxon>
        <taxon>Stentoridae</taxon>
        <taxon>Stentor</taxon>
    </lineage>
</organism>
<evidence type="ECO:0000313" key="5">
    <source>
        <dbReference type="EMBL" id="OMJ80574.1"/>
    </source>
</evidence>
<dbReference type="InterPro" id="IPR033192">
    <property type="entry name" value="ODAD3"/>
</dbReference>
<dbReference type="InterPro" id="IPR049258">
    <property type="entry name" value="ODAD1_CC"/>
</dbReference>
<dbReference type="Proteomes" id="UP000187209">
    <property type="component" value="Unassembled WGS sequence"/>
</dbReference>
<feature type="coiled-coil region" evidence="2">
    <location>
        <begin position="292"/>
        <end position="326"/>
    </location>
</feature>
<proteinExistence type="predicted"/>
<dbReference type="EMBL" id="MPUH01000417">
    <property type="protein sequence ID" value="OMJ80574.1"/>
    <property type="molecule type" value="Genomic_DNA"/>
</dbReference>
<dbReference type="Pfam" id="PF21773">
    <property type="entry name" value="ODAD1_CC"/>
    <property type="match status" value="1"/>
</dbReference>
<evidence type="ECO:0000256" key="1">
    <source>
        <dbReference type="ARBA" id="ARBA00023054"/>
    </source>
</evidence>
<evidence type="ECO:0000259" key="4">
    <source>
        <dbReference type="Pfam" id="PF21773"/>
    </source>
</evidence>
<dbReference type="GO" id="GO:0097542">
    <property type="term" value="C:ciliary tip"/>
    <property type="evidence" value="ECO:0007669"/>
    <property type="project" value="TreeGrafter"/>
</dbReference>
<evidence type="ECO:0000256" key="2">
    <source>
        <dbReference type="SAM" id="Coils"/>
    </source>
</evidence>
<dbReference type="GO" id="GO:0036158">
    <property type="term" value="P:outer dynein arm assembly"/>
    <property type="evidence" value="ECO:0007669"/>
    <property type="project" value="InterPro"/>
</dbReference>
<accession>A0A1R2BUY7</accession>
<reference evidence="5 6" key="1">
    <citation type="submission" date="2016-11" db="EMBL/GenBank/DDBJ databases">
        <title>The macronuclear genome of Stentor coeruleus: a giant cell with tiny introns.</title>
        <authorList>
            <person name="Slabodnick M."/>
            <person name="Ruby J.G."/>
            <person name="Reiff S.B."/>
            <person name="Swart E.C."/>
            <person name="Gosai S."/>
            <person name="Prabakaran S."/>
            <person name="Witkowska E."/>
            <person name="Larue G.E."/>
            <person name="Fisher S."/>
            <person name="Freeman R.M."/>
            <person name="Gunawardena J."/>
            <person name="Chu W."/>
            <person name="Stover N.A."/>
            <person name="Gregory B.D."/>
            <person name="Nowacki M."/>
            <person name="Derisi J."/>
            <person name="Roy S.W."/>
            <person name="Marshall W.F."/>
            <person name="Sood P."/>
        </authorList>
    </citation>
    <scope>NUCLEOTIDE SEQUENCE [LARGE SCALE GENOMIC DNA]</scope>
    <source>
        <strain evidence="5">WM001</strain>
    </source>
</reference>
<dbReference type="GO" id="GO:0035253">
    <property type="term" value="C:ciliary rootlet"/>
    <property type="evidence" value="ECO:0007669"/>
    <property type="project" value="TreeGrafter"/>
</dbReference>
<dbReference type="OrthoDB" id="422950at2759"/>
<sequence>MMFRTRRSITPGPSYRQESRQKSESFDDEYFNVNNKDNETREIAAYLNLIRKRHDKIKQENFRKKITLENLKKVYEKTLSLAQSGEENSSEIETKIQEVKNSLVTTKKQYKQETNDHNSYMYILDRMKKDRIAMEIQANNFQSSLKSTKLTLKSESNKSQKVKESNFKSKMILLNVKKTFSQSQNKKNQYIQNLIKEIKSREDAATRREDRQKRQMDIAEAAANDDQDSPEVKLREKLLLYKMWLNFLNKKLTGEMKQAIDVERAFSKIKSATGLSYANDIVEKFLTREQNYFMLLKAVNDAERKLKSLTKENRSAKEMLMSLQFEDPKEKENLKVLRVLEGKVVGGFKSYVNFKEKLNSSIKIYDQLLSWSQKIMIVMNIPNNFDLHSGSKANEAKNNLPDVFNVIHITLSQLIEIIKSNPDEVKKISKTLSQMKTNQVIEKMSTKDNLSKIIRVKMGGSDTNNDNEAK</sequence>